<dbReference type="Gene3D" id="3.40.50.300">
    <property type="entry name" value="P-loop containing nucleotide triphosphate hydrolases"/>
    <property type="match status" value="1"/>
</dbReference>
<reference evidence="2" key="1">
    <citation type="submission" date="2021-02" db="EMBL/GenBank/DDBJ databases">
        <title>Leucobacter sp. CX169.</title>
        <authorList>
            <person name="Cheng Y."/>
        </authorList>
    </citation>
    <scope>NUCLEOTIDE SEQUENCE [LARGE SCALE GENOMIC DNA]</scope>
    <source>
        <strain evidence="2">JY899</strain>
    </source>
</reference>
<dbReference type="EMBL" id="JAFFJS010000007">
    <property type="protein sequence ID" value="MBM9434135.1"/>
    <property type="molecule type" value="Genomic_DNA"/>
</dbReference>
<evidence type="ECO:0000313" key="2">
    <source>
        <dbReference type="Proteomes" id="UP000705983"/>
    </source>
</evidence>
<gene>
    <name evidence="1" type="ORF">JVW63_10565</name>
</gene>
<comment type="caution">
    <text evidence="1">The sequence shown here is derived from an EMBL/GenBank/DDBJ whole genome shotgun (WGS) entry which is preliminary data.</text>
</comment>
<dbReference type="SUPFAM" id="SSF52540">
    <property type="entry name" value="P-loop containing nucleoside triphosphate hydrolases"/>
    <property type="match status" value="1"/>
</dbReference>
<dbReference type="Proteomes" id="UP000705983">
    <property type="component" value="Unassembled WGS sequence"/>
</dbReference>
<dbReference type="RefSeq" id="WP_187997146.1">
    <property type="nucleotide sequence ID" value="NZ_JACEXG010000007.1"/>
</dbReference>
<organism evidence="1 2">
    <name type="scientific">Flaviflexus equikiangi</name>
    <dbReference type="NCBI Taxonomy" id="2758573"/>
    <lineage>
        <taxon>Bacteria</taxon>
        <taxon>Bacillati</taxon>
        <taxon>Actinomycetota</taxon>
        <taxon>Actinomycetes</taxon>
        <taxon>Actinomycetales</taxon>
        <taxon>Actinomycetaceae</taxon>
        <taxon>Flaviflexus</taxon>
    </lineage>
</organism>
<accession>A0ABS2THK1</accession>
<name>A0ABS2THK1_9ACTO</name>
<proteinExistence type="predicted"/>
<evidence type="ECO:0008006" key="3">
    <source>
        <dbReference type="Google" id="ProtNLM"/>
    </source>
</evidence>
<evidence type="ECO:0000313" key="1">
    <source>
        <dbReference type="EMBL" id="MBM9434135.1"/>
    </source>
</evidence>
<dbReference type="InterPro" id="IPR027417">
    <property type="entry name" value="P-loop_NTPase"/>
</dbReference>
<keyword evidence="2" id="KW-1185">Reference proteome</keyword>
<sequence length="46" mass="5040">MREEILDLLSTLNDEGLTIIAVTHDSAVAARAHRRLVLSRGSLHTS</sequence>
<protein>
    <recommendedName>
        <fullName evidence="3">ABC transporter ATP-binding protein</fullName>
    </recommendedName>
</protein>